<dbReference type="Pfam" id="PF02204">
    <property type="entry name" value="VPS9"/>
    <property type="match status" value="1"/>
</dbReference>
<dbReference type="EMBL" id="OU900100">
    <property type="protein sequence ID" value="CAH1186764.1"/>
    <property type="molecule type" value="Genomic_DNA"/>
</dbReference>
<dbReference type="InterPro" id="IPR003123">
    <property type="entry name" value="VPS9"/>
</dbReference>
<dbReference type="Gene3D" id="1.20.1050.80">
    <property type="entry name" value="VPS9 domain"/>
    <property type="match status" value="1"/>
</dbReference>
<organism evidence="2 3">
    <name type="scientific">Phyllotreta striolata</name>
    <name type="common">Striped flea beetle</name>
    <name type="synonym">Crioceris striolata</name>
    <dbReference type="NCBI Taxonomy" id="444603"/>
    <lineage>
        <taxon>Eukaryota</taxon>
        <taxon>Metazoa</taxon>
        <taxon>Ecdysozoa</taxon>
        <taxon>Arthropoda</taxon>
        <taxon>Hexapoda</taxon>
        <taxon>Insecta</taxon>
        <taxon>Pterygota</taxon>
        <taxon>Neoptera</taxon>
        <taxon>Endopterygota</taxon>
        <taxon>Coleoptera</taxon>
        <taxon>Polyphaga</taxon>
        <taxon>Cucujiformia</taxon>
        <taxon>Chrysomeloidea</taxon>
        <taxon>Chrysomelidae</taxon>
        <taxon>Galerucinae</taxon>
        <taxon>Alticini</taxon>
        <taxon>Phyllotreta</taxon>
    </lineage>
</organism>
<reference evidence="2" key="1">
    <citation type="submission" date="2022-01" db="EMBL/GenBank/DDBJ databases">
        <authorList>
            <person name="King R."/>
        </authorList>
    </citation>
    <scope>NUCLEOTIDE SEQUENCE</scope>
</reference>
<evidence type="ECO:0000313" key="3">
    <source>
        <dbReference type="Proteomes" id="UP001153712"/>
    </source>
</evidence>
<dbReference type="AlphaFoldDB" id="A0A9P0GW78"/>
<feature type="domain" description="VPS9" evidence="1">
    <location>
        <begin position="123"/>
        <end position="233"/>
    </location>
</feature>
<evidence type="ECO:0000259" key="1">
    <source>
        <dbReference type="Pfam" id="PF02204"/>
    </source>
</evidence>
<proteinExistence type="predicted"/>
<dbReference type="Proteomes" id="UP001153712">
    <property type="component" value="Chromosome 7"/>
</dbReference>
<evidence type="ECO:0000313" key="2">
    <source>
        <dbReference type="EMBL" id="CAH1186764.1"/>
    </source>
</evidence>
<dbReference type="SUPFAM" id="SSF109993">
    <property type="entry name" value="VPS9 domain"/>
    <property type="match status" value="1"/>
</dbReference>
<gene>
    <name evidence="2" type="ORF">PHYEVI_LOCUS9888</name>
</gene>
<dbReference type="InterPro" id="IPR037191">
    <property type="entry name" value="VPS9_dom_sf"/>
</dbReference>
<accession>A0A9P0GW78</accession>
<dbReference type="OrthoDB" id="411646at2759"/>
<protein>
    <recommendedName>
        <fullName evidence="1">VPS9 domain-containing protein</fullName>
    </recommendedName>
</protein>
<name>A0A9P0GW78_PHYSR</name>
<keyword evidence="3" id="KW-1185">Reference proteome</keyword>
<sequence length="296" mass="34690">MYSQAKTHLESVTENANIVEDIENFVRTWNFESEYDLSLINEDVTNIINQIFIQFLLNKNDDEIQESIHCVIHNFVWEPLRPILRAKYGKEDGEIFEKSKIFWRNKKLPKELDGKSYCCVPYTAAVVELSMLDTYNSPLEKLNCLCVTYDIIFAELKTALINVISKYSENELEIPIINNEDVTPILTLVVLKSKLQYPLSSLEYIKIFGKYWLKDHKRYILQTFETVITNLLKNDYDFLQDDIELTDIDYCEAITKITLQENANHTQQSTRKPDLREEVLNRVLKLIFTSTTSNMD</sequence>